<keyword evidence="2" id="KW-1185">Reference proteome</keyword>
<dbReference type="GeneID" id="40089510"/>
<evidence type="ECO:0000313" key="2">
    <source>
        <dbReference type="Proteomes" id="UP000221110"/>
    </source>
</evidence>
<organism evidence="1 2">
    <name type="scientific">Aeromonas phage AS-gz</name>
    <dbReference type="NCBI Taxonomy" id="2026082"/>
    <lineage>
        <taxon>Viruses</taxon>
        <taxon>Duplodnaviria</taxon>
        <taxon>Heunggongvirae</taxon>
        <taxon>Uroviricota</taxon>
        <taxon>Caudoviricetes</taxon>
        <taxon>Pantevenvirales</taxon>
        <taxon>Straboviridae</taxon>
        <taxon>Tulanevirus</taxon>
        <taxon>Tulanevirus asgz</taxon>
    </lineage>
</organism>
<name>A0A223LGR8_9CAUD</name>
<evidence type="ECO:0000313" key="1">
    <source>
        <dbReference type="EMBL" id="ASU00689.1"/>
    </source>
</evidence>
<dbReference type="Proteomes" id="UP000221110">
    <property type="component" value="Segment"/>
</dbReference>
<dbReference type="RefSeq" id="YP_009613140.1">
    <property type="nucleotide sequence ID" value="NC_042019.1"/>
</dbReference>
<dbReference type="EMBL" id="MF479730">
    <property type="protein sequence ID" value="ASU00689.1"/>
    <property type="molecule type" value="Genomic_DNA"/>
</dbReference>
<proteinExistence type="predicted"/>
<reference evidence="1 2" key="1">
    <citation type="submission" date="2017-07" db="EMBL/GenBank/DDBJ databases">
        <title>In vitro design and evaluation of phage cocktails against multidrug-resistant Aeromonas salmonicida.</title>
        <authorList>
            <person name="Chen L."/>
            <person name="Yuan S."/>
            <person name="Ma Y."/>
        </authorList>
    </citation>
    <scope>NUCLEOTIDE SEQUENCE [LARGE SCALE GENOMIC DNA]</scope>
</reference>
<protein>
    <submittedName>
        <fullName evidence="1">Uncharacterized protein</fullName>
    </submittedName>
</protein>
<dbReference type="KEGG" id="vg:40089510"/>
<sequence>MKTTLKINLLPIIDSTCGEIELLAYFVKLQLLDYNIPVVLNPANISWQPFEVETGQLDWHIDVDTMTMEISYVA</sequence>
<accession>A0A223LGR8</accession>